<keyword evidence="9 10" id="KW-0807">Transducer</keyword>
<evidence type="ECO:0000256" key="7">
    <source>
        <dbReference type="ARBA" id="ARBA00023170"/>
    </source>
</evidence>
<keyword evidence="4 10" id="KW-1133">Transmembrane helix</keyword>
<feature type="domain" description="G-protein coupled receptors family 1 profile" evidence="12">
    <location>
        <begin position="198"/>
        <end position="408"/>
    </location>
</feature>
<dbReference type="InterPro" id="IPR017452">
    <property type="entry name" value="GPCR_Rhodpsn_7TM"/>
</dbReference>
<keyword evidence="3 10" id="KW-0812">Transmembrane</keyword>
<proteinExistence type="inferred from homology"/>
<evidence type="ECO:0000313" key="14">
    <source>
        <dbReference type="Proteomes" id="UP001497623"/>
    </source>
</evidence>
<evidence type="ECO:0000256" key="10">
    <source>
        <dbReference type="RuleBase" id="RU046427"/>
    </source>
</evidence>
<protein>
    <recommendedName>
        <fullName evidence="12">G-protein coupled receptors family 1 profile domain-containing protein</fullName>
    </recommendedName>
</protein>
<evidence type="ECO:0000256" key="4">
    <source>
        <dbReference type="ARBA" id="ARBA00022989"/>
    </source>
</evidence>
<dbReference type="EMBL" id="CAXKWB010052869">
    <property type="protein sequence ID" value="CAL4173494.1"/>
    <property type="molecule type" value="Genomic_DNA"/>
</dbReference>
<reference evidence="13 14" key="1">
    <citation type="submission" date="2024-05" db="EMBL/GenBank/DDBJ databases">
        <authorList>
            <person name="Wallberg A."/>
        </authorList>
    </citation>
    <scope>NUCLEOTIDE SEQUENCE [LARGE SCALE GENOMIC DNA]</scope>
</reference>
<keyword evidence="7 10" id="KW-0675">Receptor</keyword>
<evidence type="ECO:0000259" key="12">
    <source>
        <dbReference type="PROSITE" id="PS50262"/>
    </source>
</evidence>
<dbReference type="GO" id="GO:0005000">
    <property type="term" value="F:vasopressin receptor activity"/>
    <property type="evidence" value="ECO:0007669"/>
    <property type="project" value="InterPro"/>
</dbReference>
<comment type="caution">
    <text evidence="10">Lacks conserved residue(s) required for the propagation of feature annotation.</text>
</comment>
<keyword evidence="6 10" id="KW-0472">Membrane</keyword>
<name>A0AAV2SCF5_MEGNR</name>
<accession>A0AAV2SCF5</accession>
<keyword evidence="8 10" id="KW-0325">Glycoprotein</keyword>
<comment type="similarity">
    <text evidence="10">Belongs to the G-protein coupled receptor 1 family. Vasopressin/oxytocin receptor subfamily.</text>
</comment>
<keyword evidence="14" id="KW-1185">Reference proteome</keyword>
<gene>
    <name evidence="13" type="ORF">MNOR_LOCUS34394</name>
</gene>
<dbReference type="GO" id="GO:0008188">
    <property type="term" value="F:neuropeptide receptor activity"/>
    <property type="evidence" value="ECO:0007669"/>
    <property type="project" value="TreeGrafter"/>
</dbReference>
<dbReference type="InterPro" id="IPR000276">
    <property type="entry name" value="GPCR_Rhodpsn"/>
</dbReference>
<evidence type="ECO:0000256" key="5">
    <source>
        <dbReference type="ARBA" id="ARBA00023040"/>
    </source>
</evidence>
<dbReference type="Gene3D" id="1.20.1070.10">
    <property type="entry name" value="Rhodopsin 7-helix transmembrane proteins"/>
    <property type="match status" value="1"/>
</dbReference>
<organism evidence="13 14">
    <name type="scientific">Meganyctiphanes norvegica</name>
    <name type="common">Northern krill</name>
    <name type="synonym">Thysanopoda norvegica</name>
    <dbReference type="NCBI Taxonomy" id="48144"/>
    <lineage>
        <taxon>Eukaryota</taxon>
        <taxon>Metazoa</taxon>
        <taxon>Ecdysozoa</taxon>
        <taxon>Arthropoda</taxon>
        <taxon>Crustacea</taxon>
        <taxon>Multicrustacea</taxon>
        <taxon>Malacostraca</taxon>
        <taxon>Eumalacostraca</taxon>
        <taxon>Eucarida</taxon>
        <taxon>Euphausiacea</taxon>
        <taxon>Euphausiidae</taxon>
        <taxon>Meganyctiphanes</taxon>
    </lineage>
</organism>
<evidence type="ECO:0000256" key="9">
    <source>
        <dbReference type="ARBA" id="ARBA00023224"/>
    </source>
</evidence>
<feature type="transmembrane region" description="Helical" evidence="10">
    <location>
        <begin position="276"/>
        <end position="305"/>
    </location>
</feature>
<feature type="transmembrane region" description="Helical" evidence="10">
    <location>
        <begin position="392"/>
        <end position="411"/>
    </location>
</feature>
<feature type="non-terminal residue" evidence="13">
    <location>
        <position position="519"/>
    </location>
</feature>
<feature type="region of interest" description="Disordered" evidence="11">
    <location>
        <begin position="315"/>
        <end position="340"/>
    </location>
</feature>
<dbReference type="InterPro" id="IPR001817">
    <property type="entry name" value="Vasoprsn_rcpt"/>
</dbReference>
<dbReference type="PANTHER" id="PTHR24224">
    <property type="entry name" value="CARDIOACCELERATORY PEPTIDE RECEPTOR-RELATED"/>
    <property type="match status" value="1"/>
</dbReference>
<evidence type="ECO:0000256" key="8">
    <source>
        <dbReference type="ARBA" id="ARBA00023180"/>
    </source>
</evidence>
<dbReference type="PROSITE" id="PS50262">
    <property type="entry name" value="G_PROTEIN_RECEP_F1_2"/>
    <property type="match status" value="1"/>
</dbReference>
<keyword evidence="5 10" id="KW-0297">G-protein coupled receptor</keyword>
<comment type="caution">
    <text evidence="13">The sequence shown here is derived from an EMBL/GenBank/DDBJ whole genome shotgun (WGS) entry which is preliminary data.</text>
</comment>
<feature type="transmembrane region" description="Helical" evidence="10">
    <location>
        <begin position="234"/>
        <end position="253"/>
    </location>
</feature>
<dbReference type="PRINTS" id="PR00237">
    <property type="entry name" value="GPCRRHODOPSN"/>
</dbReference>
<dbReference type="Pfam" id="PF00001">
    <property type="entry name" value="7tm_1"/>
    <property type="match status" value="1"/>
</dbReference>
<dbReference type="Proteomes" id="UP001497623">
    <property type="component" value="Unassembled WGS sequence"/>
</dbReference>
<feature type="region of interest" description="Disordered" evidence="11">
    <location>
        <begin position="21"/>
        <end position="56"/>
    </location>
</feature>
<evidence type="ECO:0000313" key="13">
    <source>
        <dbReference type="EMBL" id="CAL4173494.1"/>
    </source>
</evidence>
<evidence type="ECO:0000256" key="3">
    <source>
        <dbReference type="ARBA" id="ARBA00022692"/>
    </source>
</evidence>
<keyword evidence="2" id="KW-1003">Cell membrane</keyword>
<evidence type="ECO:0000256" key="11">
    <source>
        <dbReference type="SAM" id="MobiDB-lite"/>
    </source>
</evidence>
<evidence type="ECO:0000256" key="6">
    <source>
        <dbReference type="ARBA" id="ARBA00023136"/>
    </source>
</evidence>
<dbReference type="AlphaFoldDB" id="A0AAV2SCF5"/>
<dbReference type="GO" id="GO:0005886">
    <property type="term" value="C:plasma membrane"/>
    <property type="evidence" value="ECO:0007669"/>
    <property type="project" value="UniProtKB-SubCell"/>
</dbReference>
<dbReference type="PRINTS" id="PR00896">
    <property type="entry name" value="VASOPRESSINR"/>
</dbReference>
<evidence type="ECO:0000256" key="1">
    <source>
        <dbReference type="ARBA" id="ARBA00004651"/>
    </source>
</evidence>
<dbReference type="InterPro" id="IPR052665">
    <property type="entry name" value="Neuropeptide-GPCR"/>
</dbReference>
<dbReference type="PANTHER" id="PTHR24224:SF6">
    <property type="entry name" value="CARDIOACCELERATORY PEPTIDE RECEPTOR-RELATED"/>
    <property type="match status" value="1"/>
</dbReference>
<dbReference type="PROSITE" id="PS00237">
    <property type="entry name" value="G_PROTEIN_RECEP_F1_1"/>
    <property type="match status" value="1"/>
</dbReference>
<feature type="transmembrane region" description="Helical" evidence="10">
    <location>
        <begin position="352"/>
        <end position="372"/>
    </location>
</feature>
<comment type="subcellular location">
    <subcellularLocation>
        <location evidence="1 10">Cell membrane</location>
        <topology evidence="1 10">Multi-pass membrane protein</topology>
    </subcellularLocation>
</comment>
<evidence type="ECO:0000256" key="2">
    <source>
        <dbReference type="ARBA" id="ARBA00022475"/>
    </source>
</evidence>
<sequence length="519" mass="58337">MIASNAFNGVEQVNQVSSMQWRAEGGRGGRPVTPSNGVTPTNGGDTTRATRGDTLEGDTLDVSPGIFFGVLEVLQKNCGTLIFLSDFQKGKLENQTCCTLIISDWDMGTYISFNETSKYSLPKLDILYNYFQVAANGVILQYLKGSTTLHRRGIEYLHVALGLKKSFSEEVPIHVMTFFRHVGRFTGRLAKHQVGRELVTYSSTYVLVALSIDRYDAITHPMNFSGSWQRARRLVIVAWVLSAVFASPSLYLFSEVEYHCRTQCWLHMPEVIGWELYVWLVALTVFIFPTILITACYVIIVYTIWSKSAQMNAPTRHRAKTNGEKRKGGSGNEDASRRASSRGLIPKAKIKTVKMTLVIVFVFILCWSPYIVYNLMDVHGYIPKDLLALTTLIQSLASLNSAANPLIYCLFSTRICRNLRRIPAINWLVTLFSPCLECARQPLEPAGPFRRYGTEYTTMTSDISSRRSTHNNTRYNPVVLQKDVGSNSVTSTTTYINTELLTYETKKKHESLNRGSVVT</sequence>
<dbReference type="SUPFAM" id="SSF81321">
    <property type="entry name" value="Family A G protein-coupled receptor-like"/>
    <property type="match status" value="1"/>
</dbReference>